<feature type="region of interest" description="Disordered" evidence="2">
    <location>
        <begin position="1"/>
        <end position="37"/>
    </location>
</feature>
<accession>A0A453S366</accession>
<dbReference type="Proteomes" id="UP000015105">
    <property type="component" value="Chromosome 7D"/>
</dbReference>
<evidence type="ECO:0000256" key="2">
    <source>
        <dbReference type="SAM" id="MobiDB-lite"/>
    </source>
</evidence>
<sequence length="376" mass="41135">MGNAFACMPRKEHRGAAAVSRSKRMGSTRPPRGGAAKLTPAEEELLHRQALAMAIHQHLDAGGSMSRRIDAGGGSMSRRIGPGSTSSRRHGNLPDSVTNAKAVQIVLENLETKKVVLVHGEGFGAWCWYKTISLLEEAGLDPVALDLTGSGIDHTDTNSITTLEEYSKPLIDYLSKLPENEKVVLVGHSCGGASVSYALEHCPKKISKAVFLTATMVKDSQRPFDVFSEELASADVFLQESQYLLYGNGKDKPPTGLRFDKQQIKGLYFNQSPSKVLRTNVTYIAMSIFCFSVDQVQLTSLHATLQDIALATVSMRPIPLAPIMEKLSLTAENYGSIRRYFIQTLDDRMLSPDVQEKLVRESPPDGIFKIKGGDHC</sequence>
<dbReference type="Pfam" id="PF12697">
    <property type="entry name" value="Abhydrolase_6"/>
    <property type="match status" value="1"/>
</dbReference>
<dbReference type="EnsemblPlants" id="AET7Gv20800100.4">
    <property type="protein sequence ID" value="AET7Gv20800100.4"/>
    <property type="gene ID" value="AET7Gv20800100"/>
</dbReference>
<evidence type="ECO:0000256" key="1">
    <source>
        <dbReference type="ARBA" id="ARBA00022801"/>
    </source>
</evidence>
<dbReference type="PANTHER" id="PTHR10992:SF785">
    <property type="entry name" value="METHYLESTERASE 14, CHLOROPLASTIC-RELATED"/>
    <property type="match status" value="1"/>
</dbReference>
<dbReference type="FunFam" id="3.40.50.1820:FF:000025">
    <property type="entry name" value="putative methylesterase 11, chloroplastic"/>
    <property type="match status" value="1"/>
</dbReference>
<evidence type="ECO:0000313" key="4">
    <source>
        <dbReference type="EnsemblPlants" id="AET7Gv20800100.4"/>
    </source>
</evidence>
<reference evidence="5" key="2">
    <citation type="journal article" date="2017" name="Nat. Plants">
        <title>The Aegilops tauschii genome reveals multiple impacts of transposons.</title>
        <authorList>
            <person name="Zhao G."/>
            <person name="Zou C."/>
            <person name="Li K."/>
            <person name="Wang K."/>
            <person name="Li T."/>
            <person name="Gao L."/>
            <person name="Zhang X."/>
            <person name="Wang H."/>
            <person name="Yang Z."/>
            <person name="Liu X."/>
            <person name="Jiang W."/>
            <person name="Mao L."/>
            <person name="Kong X."/>
            <person name="Jiao Y."/>
            <person name="Jia J."/>
        </authorList>
    </citation>
    <scope>NUCLEOTIDE SEQUENCE [LARGE SCALE GENOMIC DNA]</scope>
    <source>
        <strain evidence="5">cv. AL8/78</strain>
    </source>
</reference>
<dbReference type="GO" id="GO:0080030">
    <property type="term" value="F:methyl indole-3-acetate esterase activity"/>
    <property type="evidence" value="ECO:0007669"/>
    <property type="project" value="TreeGrafter"/>
</dbReference>
<reference evidence="4" key="5">
    <citation type="journal article" date="2021" name="G3 (Bethesda)">
        <title>Aegilops tauschii genome assembly Aet v5.0 features greater sequence contiguity and improved annotation.</title>
        <authorList>
            <person name="Wang L."/>
            <person name="Zhu T."/>
            <person name="Rodriguez J.C."/>
            <person name="Deal K.R."/>
            <person name="Dubcovsky J."/>
            <person name="McGuire P.E."/>
            <person name="Lux T."/>
            <person name="Spannagl M."/>
            <person name="Mayer K.F.X."/>
            <person name="Baldrich P."/>
            <person name="Meyers B.C."/>
            <person name="Huo N."/>
            <person name="Gu Y.Q."/>
            <person name="Zhou H."/>
            <person name="Devos K.M."/>
            <person name="Bennetzen J.L."/>
            <person name="Unver T."/>
            <person name="Budak H."/>
            <person name="Gulick P.J."/>
            <person name="Galiba G."/>
            <person name="Kalapos B."/>
            <person name="Nelson D.R."/>
            <person name="Li P."/>
            <person name="You F.M."/>
            <person name="Luo M.C."/>
            <person name="Dvorak J."/>
        </authorList>
    </citation>
    <scope>NUCLEOTIDE SEQUENCE [LARGE SCALE GENOMIC DNA]</scope>
    <source>
        <strain evidence="4">cv. AL8/78</strain>
    </source>
</reference>
<feature type="region of interest" description="Disordered" evidence="2">
    <location>
        <begin position="64"/>
        <end position="95"/>
    </location>
</feature>
<proteinExistence type="predicted"/>
<keyword evidence="5" id="KW-1185">Reference proteome</keyword>
<dbReference type="GO" id="GO:0080031">
    <property type="term" value="F:methyl salicylate esterase activity"/>
    <property type="evidence" value="ECO:0007669"/>
    <property type="project" value="TreeGrafter"/>
</dbReference>
<dbReference type="InterPro" id="IPR029058">
    <property type="entry name" value="AB_hydrolase_fold"/>
</dbReference>
<dbReference type="SUPFAM" id="SSF53474">
    <property type="entry name" value="alpha/beta-Hydrolases"/>
    <property type="match status" value="1"/>
</dbReference>
<evidence type="ECO:0000259" key="3">
    <source>
        <dbReference type="Pfam" id="PF12697"/>
    </source>
</evidence>
<reference evidence="4" key="4">
    <citation type="submission" date="2019-03" db="UniProtKB">
        <authorList>
            <consortium name="EnsemblPlants"/>
        </authorList>
    </citation>
    <scope>IDENTIFICATION</scope>
</reference>
<protein>
    <recommendedName>
        <fullName evidence="3">AB hydrolase-1 domain-containing protein</fullName>
    </recommendedName>
</protein>
<keyword evidence="1" id="KW-0378">Hydrolase</keyword>
<dbReference type="GO" id="GO:0080032">
    <property type="term" value="F:methyl jasmonate esterase activity"/>
    <property type="evidence" value="ECO:0007669"/>
    <property type="project" value="TreeGrafter"/>
</dbReference>
<name>A0A453S366_AEGTS</name>
<dbReference type="GO" id="GO:0009694">
    <property type="term" value="P:jasmonic acid metabolic process"/>
    <property type="evidence" value="ECO:0007669"/>
    <property type="project" value="TreeGrafter"/>
</dbReference>
<dbReference type="AlphaFoldDB" id="A0A453S366"/>
<dbReference type="Gene3D" id="3.40.50.1820">
    <property type="entry name" value="alpha/beta hydrolase"/>
    <property type="match status" value="1"/>
</dbReference>
<dbReference type="InterPro" id="IPR000073">
    <property type="entry name" value="AB_hydrolase_1"/>
</dbReference>
<reference evidence="5" key="1">
    <citation type="journal article" date="2014" name="Science">
        <title>Ancient hybridizations among the ancestral genomes of bread wheat.</title>
        <authorList>
            <consortium name="International Wheat Genome Sequencing Consortium,"/>
            <person name="Marcussen T."/>
            <person name="Sandve S.R."/>
            <person name="Heier L."/>
            <person name="Spannagl M."/>
            <person name="Pfeifer M."/>
            <person name="Jakobsen K.S."/>
            <person name="Wulff B.B."/>
            <person name="Steuernagel B."/>
            <person name="Mayer K.F."/>
            <person name="Olsen O.A."/>
        </authorList>
    </citation>
    <scope>NUCLEOTIDE SEQUENCE [LARGE SCALE GENOMIC DNA]</scope>
    <source>
        <strain evidence="5">cv. AL8/78</strain>
    </source>
</reference>
<reference evidence="4" key="3">
    <citation type="journal article" date="2017" name="Nature">
        <title>Genome sequence of the progenitor of the wheat D genome Aegilops tauschii.</title>
        <authorList>
            <person name="Luo M.C."/>
            <person name="Gu Y.Q."/>
            <person name="Puiu D."/>
            <person name="Wang H."/>
            <person name="Twardziok S.O."/>
            <person name="Deal K.R."/>
            <person name="Huo N."/>
            <person name="Zhu T."/>
            <person name="Wang L."/>
            <person name="Wang Y."/>
            <person name="McGuire P.E."/>
            <person name="Liu S."/>
            <person name="Long H."/>
            <person name="Ramasamy R.K."/>
            <person name="Rodriguez J.C."/>
            <person name="Van S.L."/>
            <person name="Yuan L."/>
            <person name="Wang Z."/>
            <person name="Xia Z."/>
            <person name="Xiao L."/>
            <person name="Anderson O.D."/>
            <person name="Ouyang S."/>
            <person name="Liang Y."/>
            <person name="Zimin A.V."/>
            <person name="Pertea G."/>
            <person name="Qi P."/>
            <person name="Bennetzen J.L."/>
            <person name="Dai X."/>
            <person name="Dawson M.W."/>
            <person name="Muller H.G."/>
            <person name="Kugler K."/>
            <person name="Rivarola-Duarte L."/>
            <person name="Spannagl M."/>
            <person name="Mayer K.F.X."/>
            <person name="Lu F.H."/>
            <person name="Bevan M.W."/>
            <person name="Leroy P."/>
            <person name="Li P."/>
            <person name="You F.M."/>
            <person name="Sun Q."/>
            <person name="Liu Z."/>
            <person name="Lyons E."/>
            <person name="Wicker T."/>
            <person name="Salzberg S.L."/>
            <person name="Devos K.M."/>
            <person name="Dvorak J."/>
        </authorList>
    </citation>
    <scope>NUCLEOTIDE SEQUENCE [LARGE SCALE GENOMIC DNA]</scope>
    <source>
        <strain evidence="4">cv. AL8/78</strain>
    </source>
</reference>
<organism evidence="4 5">
    <name type="scientific">Aegilops tauschii subsp. strangulata</name>
    <name type="common">Goatgrass</name>
    <dbReference type="NCBI Taxonomy" id="200361"/>
    <lineage>
        <taxon>Eukaryota</taxon>
        <taxon>Viridiplantae</taxon>
        <taxon>Streptophyta</taxon>
        <taxon>Embryophyta</taxon>
        <taxon>Tracheophyta</taxon>
        <taxon>Spermatophyta</taxon>
        <taxon>Magnoliopsida</taxon>
        <taxon>Liliopsida</taxon>
        <taxon>Poales</taxon>
        <taxon>Poaceae</taxon>
        <taxon>BOP clade</taxon>
        <taxon>Pooideae</taxon>
        <taxon>Triticodae</taxon>
        <taxon>Triticeae</taxon>
        <taxon>Triticinae</taxon>
        <taxon>Aegilops</taxon>
    </lineage>
</organism>
<feature type="domain" description="AB hydrolase-1" evidence="3">
    <location>
        <begin position="115"/>
        <end position="376"/>
    </location>
</feature>
<dbReference type="Gramene" id="AET7Gv20800100.4">
    <property type="protein sequence ID" value="AET7Gv20800100.4"/>
    <property type="gene ID" value="AET7Gv20800100"/>
</dbReference>
<evidence type="ECO:0000313" key="5">
    <source>
        <dbReference type="Proteomes" id="UP000015105"/>
    </source>
</evidence>
<dbReference type="InterPro" id="IPR045889">
    <property type="entry name" value="MES/HNL"/>
</dbReference>
<dbReference type="PANTHER" id="PTHR10992">
    <property type="entry name" value="METHYLESTERASE FAMILY MEMBER"/>
    <property type="match status" value="1"/>
</dbReference>
<dbReference type="GO" id="GO:0009696">
    <property type="term" value="P:salicylic acid metabolic process"/>
    <property type="evidence" value="ECO:0007669"/>
    <property type="project" value="TreeGrafter"/>
</dbReference>